<proteinExistence type="predicted"/>
<sequence length="752" mass="84048">MALLTNAGLPCRDLHALLADIIWDDQLCTISDSLDALRQHIEESVGMTARSGRTLKFNDDVLDDSSCIVRADDGQGRTMAVIYAHEYQISARRLIGWSNLRGGWAHFSLPLYYTSQEPQYCCSDTWKWNKTSCVYTQHQGRLNSLLARKAVSYNPFDYVVHNSTERMGPFEEDDIELEVPDDFDLGKSVLAKLDDVKRQTLRRALGVGHGIAAYDPVTSTRVILPALNGADYARGEGSLLPVVLPECELGQFATFDDSRANAVSVSMGFSEFSHMQAVIWTESNADQPKQGLPQRVSFSGVTSLAPVSHASVFWRACVPGVSNRLRELVNCHNWDSVKMTYLVKYVALIIAHFWRIFIEHSLLPEPNEHSAVHASLKRRGWVEGRWETDLEAPIEFKREFWGNWDLDGEKLFTRLRLMPMRVVKHAFPIDVMETGATVTVNSGDGPVNVRIVARLTMATGMLQLLEQDGSITEFEFNATPYERPGCYAYFLMPVDDYGDEPKLTCPSLRAEVDDDENRKVARPAVKVKADASGAPGVTRMFAYNSTWQSQAPLGWERLTSRPDVGGMILNIKEKYPRDAVLVLSLERVCGKDLQVVMKGIAWQLNLGMSHPKWLHVLTEEHALRALADFCSTPFVTTNELPHIAHLVDEPTYPGFNIAFVRSNWREAARAQCYNECRCQGRWTPFAVTTSRAPAPKRATPPAWLTGLSVPANGWSAVPGANLSAPACAVMDKARECFTPPLRAQRHGFPGRC</sequence>
<dbReference type="EMBL" id="BDQB01000163">
    <property type="protein sequence ID" value="GBH22272.1"/>
    <property type="molecule type" value="Genomic_RNA"/>
</dbReference>
<name>A0A2V0RKX0_9ZZZZ</name>
<accession>A0A2V0RKX0</accession>
<reference evidence="1" key="1">
    <citation type="submission" date="2017-04" db="EMBL/GenBank/DDBJ databases">
        <title>Unveiling RNA virosphere associated with marine microorganisms.</title>
        <authorList>
            <person name="Urayama S."/>
            <person name="Takaki Y."/>
            <person name="Nishi S."/>
            <person name="Yoshida Y."/>
            <person name="Deguchi S."/>
            <person name="Takai K."/>
            <person name="Nunoura T."/>
        </authorList>
    </citation>
    <scope>NUCLEOTIDE SEQUENCE</scope>
</reference>
<dbReference type="AlphaFoldDB" id="A0A2V0RKX0"/>
<comment type="caution">
    <text evidence="1">The sequence shown here is derived from an EMBL/GenBank/DDBJ whole genome shotgun (WGS) entry which is preliminary data.</text>
</comment>
<evidence type="ECO:0000313" key="1">
    <source>
        <dbReference type="EMBL" id="GBH22272.1"/>
    </source>
</evidence>
<protein>
    <submittedName>
        <fullName evidence="1">Uncharacterized protein</fullName>
    </submittedName>
</protein>
<organism evidence="1">
    <name type="scientific">viral metagenome</name>
    <dbReference type="NCBI Taxonomy" id="1070528"/>
    <lineage>
        <taxon>unclassified sequences</taxon>
        <taxon>metagenomes</taxon>
        <taxon>organismal metagenomes</taxon>
    </lineage>
</organism>